<sequence>MTIHFRLSLKAPNEGQDNFFLWSMVILPIIAECSYVVDATYYIYHDAPIHRYQGLVSTILVVFTYLRYCAPIESRKMLMCFYTTLCLLNETGTICYMYMYNYHGERYYVAIYFGWLLVELCTTLGLLYYRAYRRCQPNFHVESKHLFHFISRLEVILAIFIPFFVQNMSVTLTKHSIAFFLLFDFFSESYVRFQGFWIKSTLYLFVCTVTVCVATEWMYSSEHSGVFEYLSSSFELISAVLCNTLIIFQFSPYHFKPTGISKIAREGLVFHRLNEAESQSNLNFEPIPTNGKSEDTVIDLVALN</sequence>
<evidence type="ECO:0000313" key="3">
    <source>
        <dbReference type="EMBL" id="CAF0975421.1"/>
    </source>
</evidence>
<evidence type="ECO:0000313" key="4">
    <source>
        <dbReference type="Proteomes" id="UP000663828"/>
    </source>
</evidence>
<dbReference type="AlphaFoldDB" id="A0A813W6L3"/>
<accession>A0A813W6L3</accession>
<keyword evidence="1" id="KW-1133">Transmembrane helix</keyword>
<feature type="transmembrane region" description="Helical" evidence="1">
    <location>
        <begin position="202"/>
        <end position="220"/>
    </location>
</feature>
<evidence type="ECO:0000313" key="2">
    <source>
        <dbReference type="EMBL" id="CAF0853441.1"/>
    </source>
</evidence>
<feature type="transmembrane region" description="Helical" evidence="1">
    <location>
        <begin position="107"/>
        <end position="129"/>
    </location>
</feature>
<feature type="transmembrane region" description="Helical" evidence="1">
    <location>
        <begin position="20"/>
        <end position="44"/>
    </location>
</feature>
<dbReference type="EMBL" id="CAJNOJ010000054">
    <property type="protein sequence ID" value="CAF0975421.1"/>
    <property type="molecule type" value="Genomic_DNA"/>
</dbReference>
<keyword evidence="4" id="KW-1185">Reference proteome</keyword>
<protein>
    <submittedName>
        <fullName evidence="2">Uncharacterized protein</fullName>
    </submittedName>
</protein>
<feature type="transmembrane region" description="Helical" evidence="1">
    <location>
        <begin position="80"/>
        <end position="101"/>
    </location>
</feature>
<proteinExistence type="predicted"/>
<dbReference type="EMBL" id="CAJNOR010000244">
    <property type="protein sequence ID" value="CAF0853441.1"/>
    <property type="molecule type" value="Genomic_DNA"/>
</dbReference>
<feature type="transmembrane region" description="Helical" evidence="1">
    <location>
        <begin position="149"/>
        <end position="166"/>
    </location>
</feature>
<feature type="transmembrane region" description="Helical" evidence="1">
    <location>
        <begin position="50"/>
        <end position="68"/>
    </location>
</feature>
<dbReference type="OrthoDB" id="9989671at2759"/>
<reference evidence="2" key="1">
    <citation type="submission" date="2021-02" db="EMBL/GenBank/DDBJ databases">
        <authorList>
            <person name="Nowell W R."/>
        </authorList>
    </citation>
    <scope>NUCLEOTIDE SEQUENCE</scope>
</reference>
<keyword evidence="1" id="KW-0472">Membrane</keyword>
<dbReference type="Proteomes" id="UP000663828">
    <property type="component" value="Unassembled WGS sequence"/>
</dbReference>
<name>A0A813W6L3_ADIRI</name>
<evidence type="ECO:0000256" key="1">
    <source>
        <dbReference type="SAM" id="Phobius"/>
    </source>
</evidence>
<dbReference type="Proteomes" id="UP000663852">
    <property type="component" value="Unassembled WGS sequence"/>
</dbReference>
<gene>
    <name evidence="3" type="ORF">EDS130_LOCUS13589</name>
    <name evidence="2" type="ORF">XAT740_LOCUS5602</name>
</gene>
<keyword evidence="1" id="KW-0812">Transmembrane</keyword>
<comment type="caution">
    <text evidence="2">The sequence shown here is derived from an EMBL/GenBank/DDBJ whole genome shotgun (WGS) entry which is preliminary data.</text>
</comment>
<feature type="transmembrane region" description="Helical" evidence="1">
    <location>
        <begin position="226"/>
        <end position="248"/>
    </location>
</feature>
<organism evidence="2 4">
    <name type="scientific">Adineta ricciae</name>
    <name type="common">Rotifer</name>
    <dbReference type="NCBI Taxonomy" id="249248"/>
    <lineage>
        <taxon>Eukaryota</taxon>
        <taxon>Metazoa</taxon>
        <taxon>Spiralia</taxon>
        <taxon>Gnathifera</taxon>
        <taxon>Rotifera</taxon>
        <taxon>Eurotatoria</taxon>
        <taxon>Bdelloidea</taxon>
        <taxon>Adinetida</taxon>
        <taxon>Adinetidae</taxon>
        <taxon>Adineta</taxon>
    </lineage>
</organism>